<accession>A0A645ER94</accession>
<dbReference type="InterPro" id="IPR002711">
    <property type="entry name" value="HNH"/>
</dbReference>
<dbReference type="AlphaFoldDB" id="A0A645ER94"/>
<dbReference type="CDD" id="cd00085">
    <property type="entry name" value="HNHc"/>
    <property type="match status" value="1"/>
</dbReference>
<dbReference type="Pfam" id="PF01844">
    <property type="entry name" value="HNH"/>
    <property type="match status" value="1"/>
</dbReference>
<gene>
    <name evidence="2" type="ORF">SDC9_150901</name>
</gene>
<feature type="domain" description="HNH nuclease" evidence="1">
    <location>
        <begin position="10"/>
        <end position="63"/>
    </location>
</feature>
<dbReference type="EMBL" id="VSSQ01049600">
    <property type="protein sequence ID" value="MPN03669.1"/>
    <property type="molecule type" value="Genomic_DNA"/>
</dbReference>
<sequence length="81" mass="8916">MLKSIAYKAETVQLYVSQGGRCALCAEPLDYDSGWHDHHLVRKVDGGSDALANRVLLHPVCHLRSHALGLQIAKPASEKRL</sequence>
<dbReference type="GO" id="GO:0008270">
    <property type="term" value="F:zinc ion binding"/>
    <property type="evidence" value="ECO:0007669"/>
    <property type="project" value="InterPro"/>
</dbReference>
<reference evidence="2" key="1">
    <citation type="submission" date="2019-08" db="EMBL/GenBank/DDBJ databases">
        <authorList>
            <person name="Kucharzyk K."/>
            <person name="Murdoch R.W."/>
            <person name="Higgins S."/>
            <person name="Loffler F."/>
        </authorList>
    </citation>
    <scope>NUCLEOTIDE SEQUENCE</scope>
</reference>
<dbReference type="Gene3D" id="1.10.30.50">
    <property type="match status" value="1"/>
</dbReference>
<dbReference type="SUPFAM" id="SSF54060">
    <property type="entry name" value="His-Me finger endonucleases"/>
    <property type="match status" value="1"/>
</dbReference>
<dbReference type="GO" id="GO:0004519">
    <property type="term" value="F:endonuclease activity"/>
    <property type="evidence" value="ECO:0007669"/>
    <property type="project" value="InterPro"/>
</dbReference>
<evidence type="ECO:0000259" key="1">
    <source>
        <dbReference type="SMART" id="SM00507"/>
    </source>
</evidence>
<protein>
    <recommendedName>
        <fullName evidence="1">HNH nuclease domain-containing protein</fullName>
    </recommendedName>
</protein>
<name>A0A645ER94_9ZZZZ</name>
<dbReference type="InterPro" id="IPR003615">
    <property type="entry name" value="HNH_nuc"/>
</dbReference>
<dbReference type="GO" id="GO:0003676">
    <property type="term" value="F:nucleic acid binding"/>
    <property type="evidence" value="ECO:0007669"/>
    <property type="project" value="InterPro"/>
</dbReference>
<organism evidence="2">
    <name type="scientific">bioreactor metagenome</name>
    <dbReference type="NCBI Taxonomy" id="1076179"/>
    <lineage>
        <taxon>unclassified sequences</taxon>
        <taxon>metagenomes</taxon>
        <taxon>ecological metagenomes</taxon>
    </lineage>
</organism>
<comment type="caution">
    <text evidence="2">The sequence shown here is derived from an EMBL/GenBank/DDBJ whole genome shotgun (WGS) entry which is preliminary data.</text>
</comment>
<dbReference type="InterPro" id="IPR044925">
    <property type="entry name" value="His-Me_finger_sf"/>
</dbReference>
<dbReference type="SMART" id="SM00507">
    <property type="entry name" value="HNHc"/>
    <property type="match status" value="1"/>
</dbReference>
<proteinExistence type="predicted"/>
<evidence type="ECO:0000313" key="2">
    <source>
        <dbReference type="EMBL" id="MPN03669.1"/>
    </source>
</evidence>